<evidence type="ECO:0000256" key="7">
    <source>
        <dbReference type="ARBA" id="ARBA00022741"/>
    </source>
</evidence>
<name>A0A4Q1BJF4_TREME</name>
<dbReference type="GO" id="GO:0005634">
    <property type="term" value="C:nucleus"/>
    <property type="evidence" value="ECO:0007669"/>
    <property type="project" value="TreeGrafter"/>
</dbReference>
<feature type="region of interest" description="Disordered" evidence="11">
    <location>
        <begin position="930"/>
        <end position="1003"/>
    </location>
</feature>
<evidence type="ECO:0000256" key="11">
    <source>
        <dbReference type="SAM" id="MobiDB-lite"/>
    </source>
</evidence>
<feature type="compositionally biased region" description="Polar residues" evidence="11">
    <location>
        <begin position="11"/>
        <end position="23"/>
    </location>
</feature>
<proteinExistence type="inferred from homology"/>
<evidence type="ECO:0000256" key="3">
    <source>
        <dbReference type="ARBA" id="ARBA00022490"/>
    </source>
</evidence>
<feature type="region of interest" description="Disordered" evidence="11">
    <location>
        <begin position="849"/>
        <end position="890"/>
    </location>
</feature>
<dbReference type="Gene3D" id="1.10.510.10">
    <property type="entry name" value="Transferase(Phosphotransferase) domain 1"/>
    <property type="match status" value="1"/>
</dbReference>
<accession>A0A4Q1BJF4</accession>
<evidence type="ECO:0000256" key="5">
    <source>
        <dbReference type="ARBA" id="ARBA00022553"/>
    </source>
</evidence>
<dbReference type="SUPFAM" id="SSF56112">
    <property type="entry name" value="Protein kinase-like (PK-like)"/>
    <property type="match status" value="1"/>
</dbReference>
<keyword evidence="14" id="KW-1185">Reference proteome</keyword>
<dbReference type="Pfam" id="PF00069">
    <property type="entry name" value="Pkinase"/>
    <property type="match status" value="1"/>
</dbReference>
<dbReference type="Proteomes" id="UP000289152">
    <property type="component" value="Unassembled WGS sequence"/>
</dbReference>
<feature type="domain" description="Protein kinase" evidence="12">
    <location>
        <begin position="513"/>
        <end position="845"/>
    </location>
</feature>
<dbReference type="STRING" id="5217.A0A4Q1BJF4"/>
<evidence type="ECO:0000313" key="14">
    <source>
        <dbReference type="Proteomes" id="UP000289152"/>
    </source>
</evidence>
<keyword evidence="7 10" id="KW-0547">Nucleotide-binding</keyword>
<dbReference type="PROSITE" id="PS00107">
    <property type="entry name" value="PROTEIN_KINASE_ATP"/>
    <property type="match status" value="1"/>
</dbReference>
<dbReference type="InterPro" id="IPR050494">
    <property type="entry name" value="Ser_Thr_dual-spec_kinase"/>
</dbReference>
<dbReference type="SMART" id="SM00220">
    <property type="entry name" value="S_TKc"/>
    <property type="match status" value="1"/>
</dbReference>
<evidence type="ECO:0000256" key="8">
    <source>
        <dbReference type="ARBA" id="ARBA00022777"/>
    </source>
</evidence>
<organism evidence="13 14">
    <name type="scientific">Tremella mesenterica</name>
    <name type="common">Jelly fungus</name>
    <dbReference type="NCBI Taxonomy" id="5217"/>
    <lineage>
        <taxon>Eukaryota</taxon>
        <taxon>Fungi</taxon>
        <taxon>Dikarya</taxon>
        <taxon>Basidiomycota</taxon>
        <taxon>Agaricomycotina</taxon>
        <taxon>Tremellomycetes</taxon>
        <taxon>Tremellales</taxon>
        <taxon>Tremellaceae</taxon>
        <taxon>Tremella</taxon>
    </lineage>
</organism>
<feature type="binding site" evidence="10">
    <location>
        <position position="542"/>
    </location>
    <ligand>
        <name>ATP</name>
        <dbReference type="ChEBI" id="CHEBI:30616"/>
    </ligand>
</feature>
<dbReference type="GO" id="GO:0004674">
    <property type="term" value="F:protein serine/threonine kinase activity"/>
    <property type="evidence" value="ECO:0007669"/>
    <property type="project" value="UniProtKB-KW"/>
</dbReference>
<feature type="compositionally biased region" description="Polar residues" evidence="11">
    <location>
        <begin position="52"/>
        <end position="64"/>
    </location>
</feature>
<keyword evidence="6" id="KW-0808">Transferase</keyword>
<evidence type="ECO:0000256" key="1">
    <source>
        <dbReference type="ARBA" id="ARBA00004496"/>
    </source>
</evidence>
<keyword evidence="3" id="KW-0963">Cytoplasm</keyword>
<feature type="compositionally biased region" description="Low complexity" evidence="11">
    <location>
        <begin position="859"/>
        <end position="879"/>
    </location>
</feature>
<feature type="compositionally biased region" description="Low complexity" evidence="11">
    <location>
        <begin position="269"/>
        <end position="285"/>
    </location>
</feature>
<feature type="compositionally biased region" description="Polar residues" evidence="11">
    <location>
        <begin position="246"/>
        <end position="257"/>
    </location>
</feature>
<dbReference type="AlphaFoldDB" id="A0A4Q1BJF4"/>
<feature type="compositionally biased region" description="Low complexity" evidence="11">
    <location>
        <begin position="216"/>
        <end position="236"/>
    </location>
</feature>
<protein>
    <submittedName>
        <fullName evidence="13">CMGC/DYRK/YAK protein kinase</fullName>
    </submittedName>
</protein>
<feature type="compositionally biased region" description="Polar residues" evidence="11">
    <location>
        <begin position="1229"/>
        <end position="1239"/>
    </location>
</feature>
<dbReference type="PANTHER" id="PTHR24058:SF17">
    <property type="entry name" value="HOMEODOMAIN INTERACTING PROTEIN KINASE, ISOFORM D"/>
    <property type="match status" value="1"/>
</dbReference>
<feature type="region of interest" description="Disordered" evidence="11">
    <location>
        <begin position="1100"/>
        <end position="1194"/>
    </location>
</feature>
<dbReference type="GO" id="GO:0005737">
    <property type="term" value="C:cytoplasm"/>
    <property type="evidence" value="ECO:0007669"/>
    <property type="project" value="UniProtKB-SubCell"/>
</dbReference>
<comment type="caution">
    <text evidence="13">The sequence shown here is derived from an EMBL/GenBank/DDBJ whole genome shotgun (WGS) entry which is preliminary data.</text>
</comment>
<dbReference type="PROSITE" id="PS00108">
    <property type="entry name" value="PROTEIN_KINASE_ST"/>
    <property type="match status" value="1"/>
</dbReference>
<sequence>MSRPSSYHDVSYSQDPFDTTNGFSLPLFNNPPLPAAHLHPAAQQRHTIHHSPFSSPLNENQSPAQRGMGHLPYGQYPHSAHPNGQNHDLLPPPPPPVAPGLAVGGLGSLARSASLGNRKKDPYAYGPDDVESGLGNMDMSPVQDRPAWGYRTTTQQQQQPSSYIPPRQNESRNRDVVMSPNKYKGTIEGVTGVVGAMNPPPIPNHALSRPPHRQSSDTNSSPSSTSFPLQPSSSASHVNPYLPRGSESSSNPSQTQWADYRPPDSSQRLSSSASYHSPLSAPLSPNSTLPNQSSPHSPLIYPYSLSPAMTNRTTPHESTPMSVLQKNPTINVPDSPQFSNSSAWSTSTYRPSSPSSSSRPSQYTRGHSHQLYPASQPVTPAVSRTYDSGPPRNLPSRENGNRSRNAASLQVGFREIRHVSDLRPVVNSHPQGRRVDPNAPDKYLSPLKCLTVALPQTFTLCNSSFRYESSENPRRVLTKPSKPVYNDGVDNEDWDYILYVNDVLGGENGGDRYLILDVLGQGTFGQVVKCQNMRTHDICAVKVVKNKPAYLNQSKMEVAILDMLNKQYDPNDRHHILRMFESFTHKNHLCLVFECLSSNLYELIKQNQFKGLSISLVKVFTGQLLDCLQVLKEARLIHCDLKPENILLKSLQSPHIKVIDFGSACHEMQTVYTYIQSRFYRSPEVLLGLPYSTSIDMWSLGCIVVELFLGLPLFPGTSEYNQVSRIVDMLGVPPHHLLENGKQTHEFFNFVGVDAHGRKQYQLKPMDQYASEHRTNEQPSKQYFSHTKLKDIIMEYPVSKRNAKQSDIDKEMAFRRSFIDFVEGLLELDPLKRWTPQQAAKHPFISGEQYTGHFVPSAPSQQPKKTPTPTEPSTPNNKKYGGLVQSTSASRNQRIYSDAAAYGQQLAQHQAYTAQVQSAQAAQAAQQATARQPFASYDPPPTQARVSSQHYQPTRTQWPASQPPSQQVYQNRVPSQTLSSSSSHTSLRVHNPPIVNPTNPPPNSYYPPARNRANTINQMDAIPPALARLTHFGPQDPSGTRNLTPVLNRDQDIPEWDRRKHGHNKKPTVPTPMYLQLEQLQRQAEQAAVVGNSWMMPGQYITSNHQQPHHSLVGQSHHTQSHSSHRSNLSTSATGYSMQPHTSQNSEYSRREYDPPSSSSSNSRSFLPQYPPPAAVVNPPQPNSAGSYEFDGFGDRDPTMGMLYTPLQPQYPYAGNNAAGHQARASYSGPYTTTSNPFAQQQQSGGGGGGENSPRWSRRSGNYPV</sequence>
<evidence type="ECO:0000259" key="12">
    <source>
        <dbReference type="PROSITE" id="PS50011"/>
    </source>
</evidence>
<keyword evidence="8 13" id="KW-0418">Kinase</keyword>
<dbReference type="GO" id="GO:0005524">
    <property type="term" value="F:ATP binding"/>
    <property type="evidence" value="ECO:0007669"/>
    <property type="project" value="UniProtKB-UniRule"/>
</dbReference>
<evidence type="ECO:0000256" key="4">
    <source>
        <dbReference type="ARBA" id="ARBA00022527"/>
    </source>
</evidence>
<feature type="compositionally biased region" description="Low complexity" evidence="11">
    <location>
        <begin position="345"/>
        <end position="365"/>
    </location>
</feature>
<evidence type="ECO:0000313" key="13">
    <source>
        <dbReference type="EMBL" id="RXK37775.1"/>
    </source>
</evidence>
<feature type="compositionally biased region" description="Polar residues" evidence="11">
    <location>
        <begin position="396"/>
        <end position="405"/>
    </location>
</feature>
<dbReference type="PROSITE" id="PS50011">
    <property type="entry name" value="PROTEIN_KINASE_DOM"/>
    <property type="match status" value="1"/>
</dbReference>
<reference evidence="13 14" key="1">
    <citation type="submission" date="2016-06" db="EMBL/GenBank/DDBJ databases">
        <title>Evolution of pathogenesis and genome organization in the Tremellales.</title>
        <authorList>
            <person name="Cuomo C."/>
            <person name="Litvintseva A."/>
            <person name="Heitman J."/>
            <person name="Chen Y."/>
            <person name="Sun S."/>
            <person name="Springer D."/>
            <person name="Dromer F."/>
            <person name="Young S."/>
            <person name="Zeng Q."/>
            <person name="Chapman S."/>
            <person name="Gujja S."/>
            <person name="Saif S."/>
            <person name="Birren B."/>
        </authorList>
    </citation>
    <scope>NUCLEOTIDE SEQUENCE [LARGE SCALE GENOMIC DNA]</scope>
    <source>
        <strain evidence="13 14">ATCC 28783</strain>
    </source>
</reference>
<dbReference type="GO" id="GO:0004713">
    <property type="term" value="F:protein tyrosine kinase activity"/>
    <property type="evidence" value="ECO:0007669"/>
    <property type="project" value="TreeGrafter"/>
</dbReference>
<feature type="compositionally biased region" description="Pro residues" evidence="11">
    <location>
        <begin position="994"/>
        <end position="1003"/>
    </location>
</feature>
<dbReference type="Gene3D" id="3.30.200.20">
    <property type="entry name" value="Phosphorylase Kinase, domain 1"/>
    <property type="match status" value="1"/>
</dbReference>
<dbReference type="InterPro" id="IPR008271">
    <property type="entry name" value="Ser/Thr_kinase_AS"/>
</dbReference>
<evidence type="ECO:0000256" key="9">
    <source>
        <dbReference type="ARBA" id="ARBA00022840"/>
    </source>
</evidence>
<keyword evidence="4" id="KW-0723">Serine/threonine-protein kinase</keyword>
<dbReference type="InParanoid" id="A0A4Q1BJF4"/>
<feature type="compositionally biased region" description="Polar residues" evidence="11">
    <location>
        <begin position="307"/>
        <end position="344"/>
    </location>
</feature>
<keyword evidence="9 10" id="KW-0067">ATP-binding</keyword>
<feature type="region of interest" description="Disordered" evidence="11">
    <location>
        <begin position="1215"/>
        <end position="1265"/>
    </location>
</feature>
<evidence type="ECO:0000256" key="6">
    <source>
        <dbReference type="ARBA" id="ARBA00022679"/>
    </source>
</evidence>
<dbReference type="FunFam" id="3.30.200.20:FF:000087">
    <property type="entry name" value="Dual specificity tyrosine-phosphorylation-regulated kinase 1A"/>
    <property type="match status" value="1"/>
</dbReference>
<feature type="compositionally biased region" description="Polar residues" evidence="11">
    <location>
        <begin position="286"/>
        <end position="296"/>
    </location>
</feature>
<dbReference type="CDD" id="cd14212">
    <property type="entry name" value="PKc_YAK1"/>
    <property type="match status" value="1"/>
</dbReference>
<feature type="compositionally biased region" description="Pro residues" evidence="11">
    <location>
        <begin position="1169"/>
        <end position="1182"/>
    </location>
</feature>
<feature type="compositionally biased region" description="Polar residues" evidence="11">
    <location>
        <begin position="944"/>
        <end position="974"/>
    </location>
</feature>
<feature type="region of interest" description="Disordered" evidence="11">
    <location>
        <begin position="1"/>
        <end position="405"/>
    </location>
</feature>
<comment type="similarity">
    <text evidence="2">Belongs to the protein kinase superfamily. CMGC Ser/Thr protein kinase family. MNB/DYRK subfamily.</text>
</comment>
<dbReference type="InterPro" id="IPR011009">
    <property type="entry name" value="Kinase-like_dom_sf"/>
</dbReference>
<evidence type="ECO:0000256" key="10">
    <source>
        <dbReference type="PROSITE-ProRule" id="PRU10141"/>
    </source>
</evidence>
<keyword evidence="5" id="KW-0597">Phosphoprotein</keyword>
<evidence type="ECO:0000256" key="2">
    <source>
        <dbReference type="ARBA" id="ARBA00008867"/>
    </source>
</evidence>
<dbReference type="FunFam" id="1.10.510.10:FF:000380">
    <property type="entry name" value="Serine/threonine-protein kinase ppk15"/>
    <property type="match status" value="1"/>
</dbReference>
<dbReference type="PANTHER" id="PTHR24058">
    <property type="entry name" value="DUAL SPECIFICITY PROTEIN KINASE"/>
    <property type="match status" value="1"/>
</dbReference>
<dbReference type="OrthoDB" id="9332038at2759"/>
<feature type="compositionally biased region" description="Low complexity" evidence="11">
    <location>
        <begin position="975"/>
        <end position="993"/>
    </location>
</feature>
<dbReference type="EMBL" id="SDIL01000060">
    <property type="protein sequence ID" value="RXK37775.1"/>
    <property type="molecule type" value="Genomic_DNA"/>
</dbReference>
<gene>
    <name evidence="13" type="ORF">M231_04931</name>
</gene>
<dbReference type="InterPro" id="IPR017441">
    <property type="entry name" value="Protein_kinase_ATP_BS"/>
</dbReference>
<dbReference type="VEuPathDB" id="FungiDB:TREMEDRAFT_21939"/>
<feature type="compositionally biased region" description="Polar residues" evidence="11">
    <location>
        <begin position="1133"/>
        <end position="1147"/>
    </location>
</feature>
<dbReference type="InterPro" id="IPR000719">
    <property type="entry name" value="Prot_kinase_dom"/>
</dbReference>
<comment type="subcellular location">
    <subcellularLocation>
        <location evidence="1">Cytoplasm</location>
    </subcellularLocation>
</comment>